<sequence length="104" mass="11707">MGGSQSTWTVPTNAWGEHANSMQKNPRLTPVCMFFPCMCGLSLYFSDVHPQFQNMTVRSVGCFNLSIGLSVCMRGCLSFVSLCCPVIDRFVFFTLKFKRYLATI</sequence>
<dbReference type="Proteomes" id="UP001469553">
    <property type="component" value="Unassembled WGS sequence"/>
</dbReference>
<name>A0ABV0YWN5_9TELE</name>
<keyword evidence="2" id="KW-1185">Reference proteome</keyword>
<accession>A0ABV0YWN5</accession>
<reference evidence="1 2" key="1">
    <citation type="submission" date="2021-06" db="EMBL/GenBank/DDBJ databases">
        <authorList>
            <person name="Palmer J.M."/>
        </authorList>
    </citation>
    <scope>NUCLEOTIDE SEQUENCE [LARGE SCALE GENOMIC DNA]</scope>
    <source>
        <strain evidence="1 2">AS_MEX2019</strain>
        <tissue evidence="1">Muscle</tissue>
    </source>
</reference>
<comment type="caution">
    <text evidence="1">The sequence shown here is derived from an EMBL/GenBank/DDBJ whole genome shotgun (WGS) entry which is preliminary data.</text>
</comment>
<dbReference type="EMBL" id="JAHRIP010044238">
    <property type="protein sequence ID" value="MEQ2297753.1"/>
    <property type="molecule type" value="Genomic_DNA"/>
</dbReference>
<protein>
    <submittedName>
        <fullName evidence="1">Uncharacterized protein</fullName>
    </submittedName>
</protein>
<evidence type="ECO:0000313" key="2">
    <source>
        <dbReference type="Proteomes" id="UP001469553"/>
    </source>
</evidence>
<proteinExistence type="predicted"/>
<gene>
    <name evidence="1" type="ORF">AMECASPLE_037839</name>
</gene>
<organism evidence="1 2">
    <name type="scientific">Ameca splendens</name>
    <dbReference type="NCBI Taxonomy" id="208324"/>
    <lineage>
        <taxon>Eukaryota</taxon>
        <taxon>Metazoa</taxon>
        <taxon>Chordata</taxon>
        <taxon>Craniata</taxon>
        <taxon>Vertebrata</taxon>
        <taxon>Euteleostomi</taxon>
        <taxon>Actinopterygii</taxon>
        <taxon>Neopterygii</taxon>
        <taxon>Teleostei</taxon>
        <taxon>Neoteleostei</taxon>
        <taxon>Acanthomorphata</taxon>
        <taxon>Ovalentaria</taxon>
        <taxon>Atherinomorphae</taxon>
        <taxon>Cyprinodontiformes</taxon>
        <taxon>Goodeidae</taxon>
        <taxon>Ameca</taxon>
    </lineage>
</organism>
<evidence type="ECO:0000313" key="1">
    <source>
        <dbReference type="EMBL" id="MEQ2297753.1"/>
    </source>
</evidence>